<dbReference type="AlphaFoldDB" id="A0A4S4DQI1"/>
<name>A0A4S4DQI1_CAMSN</name>
<proteinExistence type="predicted"/>
<evidence type="ECO:0000313" key="1">
    <source>
        <dbReference type="EMBL" id="THG05331.1"/>
    </source>
</evidence>
<protein>
    <submittedName>
        <fullName evidence="1">Uncharacterized protein</fullName>
    </submittedName>
</protein>
<evidence type="ECO:0000313" key="2">
    <source>
        <dbReference type="Proteomes" id="UP000306102"/>
    </source>
</evidence>
<dbReference type="InterPro" id="IPR009069">
    <property type="entry name" value="Cys_alpha_HP_mot_SF"/>
</dbReference>
<comment type="caution">
    <text evidence="1">The sequence shown here is derived from an EMBL/GenBank/DDBJ whole genome shotgun (WGS) entry which is preliminary data.</text>
</comment>
<gene>
    <name evidence="1" type="ORF">TEA_003004</name>
</gene>
<organism evidence="1 2">
    <name type="scientific">Camellia sinensis var. sinensis</name>
    <name type="common">China tea</name>
    <dbReference type="NCBI Taxonomy" id="542762"/>
    <lineage>
        <taxon>Eukaryota</taxon>
        <taxon>Viridiplantae</taxon>
        <taxon>Streptophyta</taxon>
        <taxon>Embryophyta</taxon>
        <taxon>Tracheophyta</taxon>
        <taxon>Spermatophyta</taxon>
        <taxon>Magnoliopsida</taxon>
        <taxon>eudicotyledons</taxon>
        <taxon>Gunneridae</taxon>
        <taxon>Pentapetalae</taxon>
        <taxon>asterids</taxon>
        <taxon>Ericales</taxon>
        <taxon>Theaceae</taxon>
        <taxon>Camellia</taxon>
    </lineage>
</organism>
<sequence>MAQQIKEPCKKYACDIQACLSKNNFDSRNTLAYQPLCCLSSTQACLPPLAIHALDPPLDWCHGIGLEWVIPNILLHSNHQHPRCHCSSELADNTSHISNGLCQCSFEQTQATLSNSSQLSSAKGQLSQLHSLMVVKWHSFDA</sequence>
<reference evidence="1 2" key="1">
    <citation type="journal article" date="2018" name="Proc. Natl. Acad. Sci. U.S.A.">
        <title>Draft genome sequence of Camellia sinensis var. sinensis provides insights into the evolution of the tea genome and tea quality.</title>
        <authorList>
            <person name="Wei C."/>
            <person name="Yang H."/>
            <person name="Wang S."/>
            <person name="Zhao J."/>
            <person name="Liu C."/>
            <person name="Gao L."/>
            <person name="Xia E."/>
            <person name="Lu Y."/>
            <person name="Tai Y."/>
            <person name="She G."/>
            <person name="Sun J."/>
            <person name="Cao H."/>
            <person name="Tong W."/>
            <person name="Gao Q."/>
            <person name="Li Y."/>
            <person name="Deng W."/>
            <person name="Jiang X."/>
            <person name="Wang W."/>
            <person name="Chen Q."/>
            <person name="Zhang S."/>
            <person name="Li H."/>
            <person name="Wu J."/>
            <person name="Wang P."/>
            <person name="Li P."/>
            <person name="Shi C."/>
            <person name="Zheng F."/>
            <person name="Jian J."/>
            <person name="Huang B."/>
            <person name="Shan D."/>
            <person name="Shi M."/>
            <person name="Fang C."/>
            <person name="Yue Y."/>
            <person name="Li F."/>
            <person name="Li D."/>
            <person name="Wei S."/>
            <person name="Han B."/>
            <person name="Jiang C."/>
            <person name="Yin Y."/>
            <person name="Xia T."/>
            <person name="Zhang Z."/>
            <person name="Bennetzen J.L."/>
            <person name="Zhao S."/>
            <person name="Wan X."/>
        </authorList>
    </citation>
    <scope>NUCLEOTIDE SEQUENCE [LARGE SCALE GENOMIC DNA]</scope>
    <source>
        <strain evidence="2">cv. Shuchazao</strain>
        <tissue evidence="1">Leaf</tissue>
    </source>
</reference>
<dbReference type="Gene3D" id="1.10.287.1130">
    <property type="entry name" value="CytochromE C oxidase copper chaperone"/>
    <property type="match status" value="1"/>
</dbReference>
<accession>A0A4S4DQI1</accession>
<keyword evidence="2" id="KW-1185">Reference proteome</keyword>
<dbReference type="EMBL" id="SDRB02010634">
    <property type="protein sequence ID" value="THG05331.1"/>
    <property type="molecule type" value="Genomic_DNA"/>
</dbReference>
<dbReference type="Proteomes" id="UP000306102">
    <property type="component" value="Unassembled WGS sequence"/>
</dbReference>
<dbReference type="SUPFAM" id="SSF47072">
    <property type="entry name" value="Cysteine alpha-hairpin motif"/>
    <property type="match status" value="1"/>
</dbReference>